<dbReference type="EMBL" id="LAZR01007245">
    <property type="protein sequence ID" value="KKM86502.1"/>
    <property type="molecule type" value="Genomic_DNA"/>
</dbReference>
<name>A0A0F9NZ21_9ZZZZ</name>
<evidence type="ECO:0000313" key="1">
    <source>
        <dbReference type="EMBL" id="KKM86502.1"/>
    </source>
</evidence>
<dbReference type="AlphaFoldDB" id="A0A0F9NZ21"/>
<protein>
    <submittedName>
        <fullName evidence="1">Uncharacterized protein</fullName>
    </submittedName>
</protein>
<accession>A0A0F9NZ21</accession>
<proteinExistence type="predicted"/>
<organism evidence="1">
    <name type="scientific">marine sediment metagenome</name>
    <dbReference type="NCBI Taxonomy" id="412755"/>
    <lineage>
        <taxon>unclassified sequences</taxon>
        <taxon>metagenomes</taxon>
        <taxon>ecological metagenomes</taxon>
    </lineage>
</organism>
<sequence length="73" mass="7590">MKTTAVERAAWKAKAELGGDGVKRVSSEIFHRLIADVDDATALLGEAGLAISTGAGTYDLAERIAAFLKEPSG</sequence>
<comment type="caution">
    <text evidence="1">The sequence shown here is derived from an EMBL/GenBank/DDBJ whole genome shotgun (WGS) entry which is preliminary data.</text>
</comment>
<gene>
    <name evidence="1" type="ORF">LCGC14_1278250</name>
</gene>
<reference evidence="1" key="1">
    <citation type="journal article" date="2015" name="Nature">
        <title>Complex archaea that bridge the gap between prokaryotes and eukaryotes.</title>
        <authorList>
            <person name="Spang A."/>
            <person name="Saw J.H."/>
            <person name="Jorgensen S.L."/>
            <person name="Zaremba-Niedzwiedzka K."/>
            <person name="Martijn J."/>
            <person name="Lind A.E."/>
            <person name="van Eijk R."/>
            <person name="Schleper C."/>
            <person name="Guy L."/>
            <person name="Ettema T.J."/>
        </authorList>
    </citation>
    <scope>NUCLEOTIDE SEQUENCE</scope>
</reference>